<protein>
    <submittedName>
        <fullName evidence="2">Uncharacterized protein</fullName>
    </submittedName>
</protein>
<dbReference type="Proteomes" id="UP001303046">
    <property type="component" value="Unassembled WGS sequence"/>
</dbReference>
<evidence type="ECO:0000256" key="1">
    <source>
        <dbReference type="SAM" id="MobiDB-lite"/>
    </source>
</evidence>
<keyword evidence="3" id="KW-1185">Reference proteome</keyword>
<evidence type="ECO:0000313" key="2">
    <source>
        <dbReference type="EMBL" id="KAK6742300.1"/>
    </source>
</evidence>
<feature type="region of interest" description="Disordered" evidence="1">
    <location>
        <begin position="102"/>
        <end position="121"/>
    </location>
</feature>
<evidence type="ECO:0000313" key="3">
    <source>
        <dbReference type="Proteomes" id="UP001303046"/>
    </source>
</evidence>
<reference evidence="2 3" key="1">
    <citation type="submission" date="2023-08" db="EMBL/GenBank/DDBJ databases">
        <title>A Necator americanus chromosomal reference genome.</title>
        <authorList>
            <person name="Ilik V."/>
            <person name="Petrzelkova K.J."/>
            <person name="Pardy F."/>
            <person name="Fuh T."/>
            <person name="Niatou-Singa F.S."/>
            <person name="Gouil Q."/>
            <person name="Baker L."/>
            <person name="Ritchie M.E."/>
            <person name="Jex A.R."/>
            <person name="Gazzola D."/>
            <person name="Li H."/>
            <person name="Toshio Fujiwara R."/>
            <person name="Zhan B."/>
            <person name="Aroian R.V."/>
            <person name="Pafco B."/>
            <person name="Schwarz E.M."/>
        </authorList>
    </citation>
    <scope>NUCLEOTIDE SEQUENCE [LARGE SCALE GENOMIC DNA]</scope>
    <source>
        <strain evidence="2 3">Aroian</strain>
        <tissue evidence="2">Whole animal</tissue>
    </source>
</reference>
<gene>
    <name evidence="2" type="primary">Necator_chrIII.g10657</name>
    <name evidence="2" type="ORF">RB195_009892</name>
</gene>
<dbReference type="EMBL" id="JAVFWL010000003">
    <property type="protein sequence ID" value="KAK6742300.1"/>
    <property type="molecule type" value="Genomic_DNA"/>
</dbReference>
<organism evidence="2 3">
    <name type="scientific">Necator americanus</name>
    <name type="common">Human hookworm</name>
    <dbReference type="NCBI Taxonomy" id="51031"/>
    <lineage>
        <taxon>Eukaryota</taxon>
        <taxon>Metazoa</taxon>
        <taxon>Ecdysozoa</taxon>
        <taxon>Nematoda</taxon>
        <taxon>Chromadorea</taxon>
        <taxon>Rhabditida</taxon>
        <taxon>Rhabditina</taxon>
        <taxon>Rhabditomorpha</taxon>
        <taxon>Strongyloidea</taxon>
        <taxon>Ancylostomatidae</taxon>
        <taxon>Bunostominae</taxon>
        <taxon>Necator</taxon>
    </lineage>
</organism>
<accession>A0ABR1CW75</accession>
<comment type="caution">
    <text evidence="2">The sequence shown here is derived from an EMBL/GenBank/DDBJ whole genome shotgun (WGS) entry which is preliminary data.</text>
</comment>
<proteinExistence type="predicted"/>
<name>A0ABR1CW75_NECAM</name>
<sequence>MSHPVEDSVMKLTTSPSVKGSVSRMSLLCQRSIWDQTTASSEEDFSSQGEKAAEFGKRNPRTIINWDLFITLAVFWEDSAMDNIGEEYDQLVEHLHDCTKKAESFKTSNSRARTQGFAERR</sequence>